<gene>
    <name evidence="1" type="primary">LOC100183495-001</name>
</gene>
<proteinExistence type="evidence at transcript level"/>
<dbReference type="EMBL" id="LR786942">
    <property type="protein sequence ID" value="CAB3262804.1"/>
    <property type="molecule type" value="mRNA"/>
</dbReference>
<accession>A0A6F9DH59</accession>
<sequence>MDRIALRSNEINKQFYSFYYYDYTHNDRLEEMFDPTGMQITVRPPGCYERVIYDSDIKCSYSQSKWTSRKIHPFIGMLGIGNERRLNDRFLIQVSSELRMGSFDNFFDEMTLGNFTMTYKGVCRYNGAGQTQSVCDIFFFVCNSAEWGYCETPTWVDDDQTSVMNYGYYMYLFGFPSNGLFAYTMLSKSNGQPVTDTELRKTLNATLNIISGFHDIYADCKTSGESLVVPITFTVGNSATVSDMTPPKVKGATNPGFIQFYAKGKSGSVYAICPGLMVDDCSAEFVCVGGASNHAHAADCNDFLSWGGYDGKTIGNQPANYSHSEKDIKSTIMIFYR</sequence>
<protein>
    <submittedName>
        <fullName evidence="1">Uncharacterized protein LOC100183495</fullName>
    </submittedName>
</protein>
<dbReference type="AlphaFoldDB" id="A0A6F9DH59"/>
<name>A0A6F9DH59_9ASCI</name>
<evidence type="ECO:0000313" key="1">
    <source>
        <dbReference type="EMBL" id="CAB3262804.1"/>
    </source>
</evidence>
<organism evidence="1">
    <name type="scientific">Phallusia mammillata</name>
    <dbReference type="NCBI Taxonomy" id="59560"/>
    <lineage>
        <taxon>Eukaryota</taxon>
        <taxon>Metazoa</taxon>
        <taxon>Chordata</taxon>
        <taxon>Tunicata</taxon>
        <taxon>Ascidiacea</taxon>
        <taxon>Phlebobranchia</taxon>
        <taxon>Ascidiidae</taxon>
        <taxon>Phallusia</taxon>
    </lineage>
</organism>
<reference evidence="1" key="1">
    <citation type="submission" date="2020-04" db="EMBL/GenBank/DDBJ databases">
        <authorList>
            <person name="Neveu A P."/>
        </authorList>
    </citation>
    <scope>NUCLEOTIDE SEQUENCE</scope>
    <source>
        <tissue evidence="1">Whole embryo</tissue>
    </source>
</reference>